<gene>
    <name evidence="3" type="ORF">LSTR_LSTR015970</name>
</gene>
<dbReference type="InParanoid" id="A0A482WHW2"/>
<dbReference type="InterPro" id="IPR019496">
    <property type="entry name" value="NUFIP1_cons_dom"/>
</dbReference>
<name>A0A482WHW2_LAOST</name>
<dbReference type="InterPro" id="IPR013087">
    <property type="entry name" value="Znf_C2H2_type"/>
</dbReference>
<protein>
    <recommendedName>
        <fullName evidence="2">C2H2-type domain-containing protein</fullName>
    </recommendedName>
</protein>
<dbReference type="PROSITE" id="PS00028">
    <property type="entry name" value="ZINC_FINGER_C2H2_1"/>
    <property type="match status" value="1"/>
</dbReference>
<reference evidence="3 4" key="1">
    <citation type="journal article" date="2017" name="Gigascience">
        <title>Genome sequence of the small brown planthopper, Laodelphax striatellus.</title>
        <authorList>
            <person name="Zhu J."/>
            <person name="Jiang F."/>
            <person name="Wang X."/>
            <person name="Yang P."/>
            <person name="Bao Y."/>
            <person name="Zhao W."/>
            <person name="Wang W."/>
            <person name="Lu H."/>
            <person name="Wang Q."/>
            <person name="Cui N."/>
            <person name="Li J."/>
            <person name="Chen X."/>
            <person name="Luo L."/>
            <person name="Yu J."/>
            <person name="Kang L."/>
            <person name="Cui F."/>
        </authorList>
    </citation>
    <scope>NUCLEOTIDE SEQUENCE [LARGE SCALE GENOMIC DNA]</scope>
    <source>
        <strain evidence="3">Lst14</strain>
    </source>
</reference>
<dbReference type="STRING" id="195883.A0A482WHW2"/>
<proteinExistence type="predicted"/>
<sequence>MYVCMSTVSLRYFVITIVLIEGLLVKQDNCYCGSCDRGFSSEEDFETHCAGHVTCGLDGCTLSADPKVIDKHIKLQHKSGLYKRLVNENPHDIQKWIEERKR</sequence>
<dbReference type="Pfam" id="PF10453">
    <property type="entry name" value="NUFIP1"/>
    <property type="match status" value="1"/>
</dbReference>
<evidence type="ECO:0000313" key="3">
    <source>
        <dbReference type="EMBL" id="RZF33038.1"/>
    </source>
</evidence>
<organism evidence="3 4">
    <name type="scientific">Laodelphax striatellus</name>
    <name type="common">Small brown planthopper</name>
    <name type="synonym">Delphax striatella</name>
    <dbReference type="NCBI Taxonomy" id="195883"/>
    <lineage>
        <taxon>Eukaryota</taxon>
        <taxon>Metazoa</taxon>
        <taxon>Ecdysozoa</taxon>
        <taxon>Arthropoda</taxon>
        <taxon>Hexapoda</taxon>
        <taxon>Insecta</taxon>
        <taxon>Pterygota</taxon>
        <taxon>Neoptera</taxon>
        <taxon>Paraneoptera</taxon>
        <taxon>Hemiptera</taxon>
        <taxon>Auchenorrhyncha</taxon>
        <taxon>Fulgoroidea</taxon>
        <taxon>Delphacidae</taxon>
        <taxon>Criomorphinae</taxon>
        <taxon>Laodelphax</taxon>
    </lineage>
</organism>
<feature type="domain" description="C2H2-type" evidence="2">
    <location>
        <begin position="30"/>
        <end position="52"/>
    </location>
</feature>
<dbReference type="OrthoDB" id="273070at2759"/>
<dbReference type="Proteomes" id="UP000291343">
    <property type="component" value="Unassembled WGS sequence"/>
</dbReference>
<keyword evidence="4" id="KW-1185">Reference proteome</keyword>
<dbReference type="SMR" id="A0A482WHW2"/>
<evidence type="ECO:0000256" key="1">
    <source>
        <dbReference type="SAM" id="SignalP"/>
    </source>
</evidence>
<comment type="caution">
    <text evidence="3">The sequence shown here is derived from an EMBL/GenBank/DDBJ whole genome shotgun (WGS) entry which is preliminary data.</text>
</comment>
<dbReference type="EMBL" id="QKKF02035217">
    <property type="protein sequence ID" value="RZF33038.1"/>
    <property type="molecule type" value="Genomic_DNA"/>
</dbReference>
<dbReference type="AlphaFoldDB" id="A0A482WHW2"/>
<accession>A0A482WHW2</accession>
<evidence type="ECO:0000313" key="4">
    <source>
        <dbReference type="Proteomes" id="UP000291343"/>
    </source>
</evidence>
<feature type="chain" id="PRO_5019823225" description="C2H2-type domain-containing protein" evidence="1">
    <location>
        <begin position="23"/>
        <end position="102"/>
    </location>
</feature>
<evidence type="ECO:0000259" key="2">
    <source>
        <dbReference type="PROSITE" id="PS00028"/>
    </source>
</evidence>
<keyword evidence="1" id="KW-0732">Signal</keyword>
<feature type="signal peptide" evidence="1">
    <location>
        <begin position="1"/>
        <end position="22"/>
    </location>
</feature>